<name>A0A8T1ZY45_ARASU</name>
<evidence type="ECO:0000313" key="2">
    <source>
        <dbReference type="Proteomes" id="UP000694251"/>
    </source>
</evidence>
<feature type="non-terminal residue" evidence="1">
    <location>
        <position position="1"/>
    </location>
</feature>
<dbReference type="EMBL" id="JAEFBJ010000010">
    <property type="protein sequence ID" value="KAG7565842.1"/>
    <property type="molecule type" value="Genomic_DNA"/>
</dbReference>
<comment type="caution">
    <text evidence="1">The sequence shown here is derived from an EMBL/GenBank/DDBJ whole genome shotgun (WGS) entry which is preliminary data.</text>
</comment>
<proteinExistence type="predicted"/>
<keyword evidence="2" id="KW-1185">Reference proteome</keyword>
<accession>A0A8T1ZY45</accession>
<dbReference type="Proteomes" id="UP000694251">
    <property type="component" value="Chromosome 10"/>
</dbReference>
<evidence type="ECO:0000313" key="1">
    <source>
        <dbReference type="EMBL" id="KAG7565842.1"/>
    </source>
</evidence>
<dbReference type="AlphaFoldDB" id="A0A8T1ZY45"/>
<protein>
    <submittedName>
        <fullName evidence="1">Uncharacterized protein</fullName>
    </submittedName>
</protein>
<sequence>FQFGDGSFAVGEEEAVVAVEVMVEEVVRILVTEVETVVYKVPCSWFL</sequence>
<reference evidence="1 2" key="1">
    <citation type="submission" date="2020-12" db="EMBL/GenBank/DDBJ databases">
        <title>Concerted genomic and epigenomic changes stabilize Arabidopsis allopolyploids.</title>
        <authorList>
            <person name="Chen Z."/>
        </authorList>
    </citation>
    <scope>NUCLEOTIDE SEQUENCE [LARGE SCALE GENOMIC DNA]</scope>
    <source>
        <strain evidence="1">As9502</strain>
        <tissue evidence="1">Leaf</tissue>
    </source>
</reference>
<organism evidence="1 2">
    <name type="scientific">Arabidopsis suecica</name>
    <name type="common">Swedish thale-cress</name>
    <name type="synonym">Cardaminopsis suecica</name>
    <dbReference type="NCBI Taxonomy" id="45249"/>
    <lineage>
        <taxon>Eukaryota</taxon>
        <taxon>Viridiplantae</taxon>
        <taxon>Streptophyta</taxon>
        <taxon>Embryophyta</taxon>
        <taxon>Tracheophyta</taxon>
        <taxon>Spermatophyta</taxon>
        <taxon>Magnoliopsida</taxon>
        <taxon>eudicotyledons</taxon>
        <taxon>Gunneridae</taxon>
        <taxon>Pentapetalae</taxon>
        <taxon>rosids</taxon>
        <taxon>malvids</taxon>
        <taxon>Brassicales</taxon>
        <taxon>Brassicaceae</taxon>
        <taxon>Camelineae</taxon>
        <taxon>Arabidopsis</taxon>
    </lineage>
</organism>
<gene>
    <name evidence="1" type="ORF">ISN44_As10g024680</name>
</gene>